<reference evidence="2" key="1">
    <citation type="journal article" date="2019" name="Int. J. Syst. Evol. Microbiol.">
        <title>The Global Catalogue of Microorganisms (GCM) 10K type strain sequencing project: providing services to taxonomists for standard genome sequencing and annotation.</title>
        <authorList>
            <consortium name="The Broad Institute Genomics Platform"/>
            <consortium name="The Broad Institute Genome Sequencing Center for Infectious Disease"/>
            <person name="Wu L."/>
            <person name="Ma J."/>
        </authorList>
    </citation>
    <scope>NUCLEOTIDE SEQUENCE [LARGE SCALE GENOMIC DNA]</scope>
    <source>
        <strain evidence="2">SHR3</strain>
    </source>
</reference>
<evidence type="ECO:0000313" key="1">
    <source>
        <dbReference type="EMBL" id="MFC5771076.1"/>
    </source>
</evidence>
<dbReference type="Proteomes" id="UP001595974">
    <property type="component" value="Unassembled WGS sequence"/>
</dbReference>
<protein>
    <submittedName>
        <fullName evidence="1">Uncharacterized protein</fullName>
    </submittedName>
</protein>
<evidence type="ECO:0000313" key="2">
    <source>
        <dbReference type="Proteomes" id="UP001595974"/>
    </source>
</evidence>
<gene>
    <name evidence="1" type="ORF">ACFPTN_16975</name>
</gene>
<dbReference type="RefSeq" id="WP_157748696.1">
    <property type="nucleotide sequence ID" value="NZ_JBHSOG010000068.1"/>
</dbReference>
<keyword evidence="2" id="KW-1185">Reference proteome</keyword>
<dbReference type="EMBL" id="JBHSOG010000068">
    <property type="protein sequence ID" value="MFC5771076.1"/>
    <property type="molecule type" value="Genomic_DNA"/>
</dbReference>
<comment type="caution">
    <text evidence="1">The sequence shown here is derived from an EMBL/GenBank/DDBJ whole genome shotgun (WGS) entry which is preliminary data.</text>
</comment>
<proteinExistence type="predicted"/>
<organism evidence="1 2">
    <name type="scientific">Thauera sinica</name>
    <dbReference type="NCBI Taxonomy" id="2665146"/>
    <lineage>
        <taxon>Bacteria</taxon>
        <taxon>Pseudomonadati</taxon>
        <taxon>Pseudomonadota</taxon>
        <taxon>Betaproteobacteria</taxon>
        <taxon>Rhodocyclales</taxon>
        <taxon>Zoogloeaceae</taxon>
        <taxon>Thauera</taxon>
    </lineage>
</organism>
<sequence length="114" mass="12913">MTTDAKLTKEQEAMFQPGCFVVLHPDSKHLDAGRVGKIVSRKGGEMLVEFFSDELIGKTEYSTIPLGHWGPVPEFFVEEYEPRAKKRGWRVSERGMKMFRDLGWGYTAATEGKA</sequence>
<name>A0ABW1AVN4_9RHOO</name>
<accession>A0ABW1AVN4</accession>